<keyword evidence="4" id="KW-0808">Transferase</keyword>
<dbReference type="Pfam" id="PF00480">
    <property type="entry name" value="ROK"/>
    <property type="match status" value="1"/>
</dbReference>
<keyword evidence="3" id="KW-0119">Carbohydrate metabolism</keyword>
<dbReference type="GO" id="GO:0016301">
    <property type="term" value="F:kinase activity"/>
    <property type="evidence" value="ECO:0007669"/>
    <property type="project" value="UniProtKB-KW"/>
</dbReference>
<comment type="caution">
    <text evidence="4">The sequence shown here is derived from an EMBL/GenBank/DDBJ whole genome shotgun (WGS) entry which is preliminary data.</text>
</comment>
<evidence type="ECO:0000256" key="2">
    <source>
        <dbReference type="ARBA" id="ARBA00006479"/>
    </source>
</evidence>
<gene>
    <name evidence="4" type="ORF">HNP81_001748</name>
</gene>
<accession>A0ABR6CN67</accession>
<evidence type="ECO:0000256" key="1">
    <source>
        <dbReference type="ARBA" id="ARBA00002486"/>
    </source>
</evidence>
<keyword evidence="3" id="KW-0859">Xylose metabolism</keyword>
<dbReference type="Gene3D" id="3.30.420.40">
    <property type="match status" value="2"/>
</dbReference>
<dbReference type="SUPFAM" id="SSF53067">
    <property type="entry name" value="Actin-like ATPase domain"/>
    <property type="match status" value="2"/>
</dbReference>
<comment type="similarity">
    <text evidence="2">Belongs to the ROK (NagC/XylR) family.</text>
</comment>
<dbReference type="InterPro" id="IPR000600">
    <property type="entry name" value="ROK"/>
</dbReference>
<dbReference type="SUPFAM" id="SSF46785">
    <property type="entry name" value="Winged helix' DNA-binding domain"/>
    <property type="match status" value="1"/>
</dbReference>
<dbReference type="InterPro" id="IPR043129">
    <property type="entry name" value="ATPase_NBD"/>
</dbReference>
<organism evidence="4 5">
    <name type="scientific">Peribacillus huizhouensis</name>
    <dbReference type="NCBI Taxonomy" id="1501239"/>
    <lineage>
        <taxon>Bacteria</taxon>
        <taxon>Bacillati</taxon>
        <taxon>Bacillota</taxon>
        <taxon>Bacilli</taxon>
        <taxon>Bacillales</taxon>
        <taxon>Bacillaceae</taxon>
        <taxon>Peribacillus</taxon>
    </lineage>
</organism>
<protein>
    <submittedName>
        <fullName evidence="4">NBD/HSP70 family sugar kinase</fullName>
    </submittedName>
</protein>
<comment type="function">
    <text evidence="1">Transcriptional repressor of xylose-utilizing enzymes.</text>
</comment>
<proteinExistence type="inferred from homology"/>
<keyword evidence="4" id="KW-0418">Kinase</keyword>
<dbReference type="InterPro" id="IPR036388">
    <property type="entry name" value="WH-like_DNA-bd_sf"/>
</dbReference>
<name>A0ABR6CN67_9BACI</name>
<evidence type="ECO:0000313" key="5">
    <source>
        <dbReference type="Proteomes" id="UP000626697"/>
    </source>
</evidence>
<dbReference type="EMBL" id="JACJHX010000004">
    <property type="protein sequence ID" value="MBA9026463.1"/>
    <property type="molecule type" value="Genomic_DNA"/>
</dbReference>
<dbReference type="Gene3D" id="1.10.10.10">
    <property type="entry name" value="Winged helix-like DNA-binding domain superfamily/Winged helix DNA-binding domain"/>
    <property type="match status" value="1"/>
</dbReference>
<dbReference type="Pfam" id="PF13412">
    <property type="entry name" value="HTH_24"/>
    <property type="match status" value="1"/>
</dbReference>
<reference evidence="4 5" key="1">
    <citation type="submission" date="2020-08" db="EMBL/GenBank/DDBJ databases">
        <title>Genomic Encyclopedia of Type Strains, Phase IV (KMG-IV): sequencing the most valuable type-strain genomes for metagenomic binning, comparative biology and taxonomic classification.</title>
        <authorList>
            <person name="Goeker M."/>
        </authorList>
    </citation>
    <scope>NUCLEOTIDE SEQUENCE [LARGE SCALE GENOMIC DNA]</scope>
    <source>
        <strain evidence="4 5">DSM 105481</strain>
    </source>
</reference>
<sequence length="374" mass="41766">MDNSITFKDIKKSNYSSIYHLIFQNEKLSKQEIANQLHLSLPTVTQNLVRLEKEKLIEKSGQFESSVGRRATAYAICPQARISIGVEIQKRTVQILAIDLRGHAFLQERLAMDYSDEDRYYKELSQAVQSFISSLDVIDEQVLGIGFAVQGLTSNDGKKITYGKILIATGLDIEVFSKYLPYPCMFLHDAKCAATTELWVRNDIGDAVYLSIGPHLGGAIIINGQIYMGKEGHSGTVEHMTIIPDGPTCYCGKKGCMETISSVNALLDDDETLDFFFLQVRSRIPSYVKRWNSFLDHLAISINNIHLVLNGEFILGGHLSPYLTEDDIEILHEKVNEKTAFPSNDPFIYISCSLANGVPIGAAIPFIQSFLNEI</sequence>
<dbReference type="InterPro" id="IPR036390">
    <property type="entry name" value="WH_DNA-bd_sf"/>
</dbReference>
<dbReference type="PANTHER" id="PTHR18964:SF149">
    <property type="entry name" value="BIFUNCTIONAL UDP-N-ACETYLGLUCOSAMINE 2-EPIMERASE_N-ACETYLMANNOSAMINE KINASE"/>
    <property type="match status" value="1"/>
</dbReference>
<keyword evidence="5" id="KW-1185">Reference proteome</keyword>
<dbReference type="RefSeq" id="WP_182502304.1">
    <property type="nucleotide sequence ID" value="NZ_JACJHX010000004.1"/>
</dbReference>
<evidence type="ECO:0000256" key="3">
    <source>
        <dbReference type="ARBA" id="ARBA00022629"/>
    </source>
</evidence>
<dbReference type="Proteomes" id="UP000626697">
    <property type="component" value="Unassembled WGS sequence"/>
</dbReference>
<evidence type="ECO:0000313" key="4">
    <source>
        <dbReference type="EMBL" id="MBA9026463.1"/>
    </source>
</evidence>
<dbReference type="PANTHER" id="PTHR18964">
    <property type="entry name" value="ROK (REPRESSOR, ORF, KINASE) FAMILY"/>
    <property type="match status" value="1"/>
</dbReference>